<comment type="caution">
    <text evidence="1">The sequence shown here is derived from an EMBL/GenBank/DDBJ whole genome shotgun (WGS) entry which is preliminary data.</text>
</comment>
<evidence type="ECO:0000313" key="1">
    <source>
        <dbReference type="EMBL" id="MCE2055657.1"/>
    </source>
</evidence>
<reference evidence="1 2" key="1">
    <citation type="journal article" date="2021" name="BMC Genomics">
        <title>Datura genome reveals duplications of psychoactive alkaloid biosynthetic genes and high mutation rate following tissue culture.</title>
        <authorList>
            <person name="Rajewski A."/>
            <person name="Carter-House D."/>
            <person name="Stajich J."/>
            <person name="Litt A."/>
        </authorList>
    </citation>
    <scope>NUCLEOTIDE SEQUENCE [LARGE SCALE GENOMIC DNA]</scope>
    <source>
        <strain evidence="1">AR-01</strain>
    </source>
</reference>
<name>A0ABS8W0G1_DATST</name>
<accession>A0ABS8W0G1</accession>
<keyword evidence="2" id="KW-1185">Reference proteome</keyword>
<organism evidence="1 2">
    <name type="scientific">Datura stramonium</name>
    <name type="common">Jimsonweed</name>
    <name type="synonym">Common thornapple</name>
    <dbReference type="NCBI Taxonomy" id="4076"/>
    <lineage>
        <taxon>Eukaryota</taxon>
        <taxon>Viridiplantae</taxon>
        <taxon>Streptophyta</taxon>
        <taxon>Embryophyta</taxon>
        <taxon>Tracheophyta</taxon>
        <taxon>Spermatophyta</taxon>
        <taxon>Magnoliopsida</taxon>
        <taxon>eudicotyledons</taxon>
        <taxon>Gunneridae</taxon>
        <taxon>Pentapetalae</taxon>
        <taxon>asterids</taxon>
        <taxon>lamiids</taxon>
        <taxon>Solanales</taxon>
        <taxon>Solanaceae</taxon>
        <taxon>Solanoideae</taxon>
        <taxon>Datureae</taxon>
        <taxon>Datura</taxon>
    </lineage>
</organism>
<dbReference type="Proteomes" id="UP000823775">
    <property type="component" value="Unassembled WGS sequence"/>
</dbReference>
<protein>
    <submittedName>
        <fullName evidence="1">Uncharacterized protein</fullName>
    </submittedName>
</protein>
<dbReference type="EMBL" id="JACEIK010006418">
    <property type="protein sequence ID" value="MCE2055657.1"/>
    <property type="molecule type" value="Genomic_DNA"/>
</dbReference>
<evidence type="ECO:0000313" key="2">
    <source>
        <dbReference type="Proteomes" id="UP000823775"/>
    </source>
</evidence>
<proteinExistence type="predicted"/>
<gene>
    <name evidence="1" type="ORF">HAX54_043102</name>
</gene>
<sequence length="116" mass="14103">METYYISFREKWSIKVEARFEINSFKVDFPDIYDQFQIRDWEPFTMPLDPYFSKLVWEFYASCKARQDLLKHSGRVNMMLCFVLVRGEIIAEHFKRKAKQKATFLPYPILIILLYL</sequence>